<dbReference type="OrthoDB" id="9798884at2"/>
<keyword evidence="2" id="KW-0378">Hydrolase</keyword>
<dbReference type="InterPro" id="IPR029058">
    <property type="entry name" value="AB_hydrolase_fold"/>
</dbReference>
<evidence type="ECO:0000259" key="1">
    <source>
        <dbReference type="Pfam" id="PF12146"/>
    </source>
</evidence>
<dbReference type="PROSITE" id="PS51257">
    <property type="entry name" value="PROKAR_LIPOPROTEIN"/>
    <property type="match status" value="1"/>
</dbReference>
<dbReference type="PANTHER" id="PTHR12277:SF81">
    <property type="entry name" value="PROTEIN ABHD13"/>
    <property type="match status" value="1"/>
</dbReference>
<gene>
    <name evidence="2" type="ORF">SCL_1942</name>
</gene>
<dbReference type="Pfam" id="PF12146">
    <property type="entry name" value="Hydrolase_4"/>
    <property type="match status" value="1"/>
</dbReference>
<proteinExistence type="predicted"/>
<dbReference type="FunCoup" id="A0A1B4XHF5">
    <property type="interactions" value="334"/>
</dbReference>
<accession>A0A1B4XHF5</accession>
<dbReference type="Proteomes" id="UP000243180">
    <property type="component" value="Chromosome"/>
</dbReference>
<dbReference type="AlphaFoldDB" id="A0A1B4XHF5"/>
<protein>
    <submittedName>
        <fullName evidence="2">Alpha/beta hydrolase</fullName>
    </submittedName>
</protein>
<organism evidence="2 3">
    <name type="scientific">Sulfuricaulis limicola</name>
    <dbReference type="NCBI Taxonomy" id="1620215"/>
    <lineage>
        <taxon>Bacteria</taxon>
        <taxon>Pseudomonadati</taxon>
        <taxon>Pseudomonadota</taxon>
        <taxon>Gammaproteobacteria</taxon>
        <taxon>Acidiferrobacterales</taxon>
        <taxon>Acidiferrobacteraceae</taxon>
        <taxon>Sulfuricaulis</taxon>
    </lineage>
</organism>
<feature type="domain" description="Serine aminopeptidase S33" evidence="1">
    <location>
        <begin position="64"/>
        <end position="174"/>
    </location>
</feature>
<dbReference type="InterPro" id="IPR022742">
    <property type="entry name" value="Hydrolase_4"/>
</dbReference>
<evidence type="ECO:0000313" key="3">
    <source>
        <dbReference type="Proteomes" id="UP000243180"/>
    </source>
</evidence>
<sequence>MRRWLILVLFSLGLAGCSNVFFYPYREHVQTPERLGLKYEDVYFNAGDGTRLHGWFLPATGRALGTILFLHGNAENVSTHIMSVRWLPERGFNVFLLDYRGYGASAGKPTLAGVQDDVESALKMLIARPDVDANRLVMFGQSLGGAISIYNVAHSPYRRHIRALVVESAFSGYRSITREKLGDFWLTWPFQYPLSWTIADDYSPSRAVAAISPIPLLIIHGDQDPIVPVHHGQRLFELAREPKQLWIVPGGGHIQAFQRQSYRDRFVEYLTKALSNPSSG</sequence>
<keyword evidence="3" id="KW-1185">Reference proteome</keyword>
<name>A0A1B4XHF5_9GAMM</name>
<dbReference type="SUPFAM" id="SSF53474">
    <property type="entry name" value="alpha/beta-Hydrolases"/>
    <property type="match status" value="1"/>
</dbReference>
<dbReference type="EMBL" id="AP014879">
    <property type="protein sequence ID" value="BAV34233.1"/>
    <property type="molecule type" value="Genomic_DNA"/>
</dbReference>
<dbReference type="KEGG" id="slim:SCL_1942"/>
<dbReference type="InParanoid" id="A0A1B4XHF5"/>
<evidence type="ECO:0000313" key="2">
    <source>
        <dbReference type="EMBL" id="BAV34233.1"/>
    </source>
</evidence>
<dbReference type="PANTHER" id="PTHR12277">
    <property type="entry name" value="ALPHA/BETA HYDROLASE DOMAIN-CONTAINING PROTEIN"/>
    <property type="match status" value="1"/>
</dbReference>
<reference evidence="2 3" key="1">
    <citation type="submission" date="2015-05" db="EMBL/GenBank/DDBJ databases">
        <title>Complete genome sequence of a sulfur-oxidizing gammaproteobacterium strain HA5.</title>
        <authorList>
            <person name="Miura A."/>
            <person name="Kojima H."/>
            <person name="Fukui M."/>
        </authorList>
    </citation>
    <scope>NUCLEOTIDE SEQUENCE [LARGE SCALE GENOMIC DNA]</scope>
    <source>
        <strain evidence="2 3">HA5</strain>
    </source>
</reference>
<dbReference type="GO" id="GO:0016787">
    <property type="term" value="F:hydrolase activity"/>
    <property type="evidence" value="ECO:0007669"/>
    <property type="project" value="UniProtKB-KW"/>
</dbReference>
<dbReference type="Gene3D" id="3.40.50.1820">
    <property type="entry name" value="alpha/beta hydrolase"/>
    <property type="match status" value="1"/>
</dbReference>
<dbReference type="RefSeq" id="WP_096360999.1">
    <property type="nucleotide sequence ID" value="NZ_AP014879.1"/>
</dbReference>